<sequence precursor="true">MDFRFLKYALCGLALLICDLGSLPAASPNFVVIMTDDLGASQLSCYGSQEIKTPQLDQLASQGMRFRTCYATPNCSVTRMMLMTGRYGFRTGWYNFLEREYSPRPGSPQFDIGRAEITFADLLKQQGYATAIAGKWQLPGTPENRIFDCGFDEYFMWMWKHQLPQSSAKTGQGTSAYDPQQSLHSFQKTNRYWDPAVMSNRKRIPTKPADFGPDLFTDYVCDYISKERQQPFLIYYSMVMIHKHNKTLPGVPDLNHPGQQTTGGSVKLNVEYVDHLVGRISQALDRAGLADNTYLIFTGDNGPAQDGKGDVVEKGARVPLIIRGPGIKAGAVSDELASLADIFPTIAEIADAPLPKDRQIDGISLAPVLFDKPGARREWLFSYLADQRMLRSKRWLLEGDGQFYDCGDHRDGTHYKNVTDSTQPEVRAAREKFEQILKRLPGPAPVKKDS</sequence>
<evidence type="ECO:0000313" key="6">
    <source>
        <dbReference type="Proteomes" id="UP000320839"/>
    </source>
</evidence>
<evidence type="ECO:0000313" key="5">
    <source>
        <dbReference type="EMBL" id="QDV17205.1"/>
    </source>
</evidence>
<keyword evidence="2 5" id="KW-0378">Hydrolase</keyword>
<dbReference type="OrthoDB" id="9783154at2"/>
<dbReference type="SUPFAM" id="SSF53649">
    <property type="entry name" value="Alkaline phosphatase-like"/>
    <property type="match status" value="1"/>
</dbReference>
<dbReference type="AlphaFoldDB" id="A0A518FLQ4"/>
<dbReference type="EMBL" id="CP036317">
    <property type="protein sequence ID" value="QDV17205.1"/>
    <property type="molecule type" value="Genomic_DNA"/>
</dbReference>
<evidence type="ECO:0000256" key="3">
    <source>
        <dbReference type="SAM" id="SignalP"/>
    </source>
</evidence>
<feature type="domain" description="Sulfatase N-terminal" evidence="4">
    <location>
        <begin position="28"/>
        <end position="351"/>
    </location>
</feature>
<accession>A0A518FLQ4</accession>
<dbReference type="PANTHER" id="PTHR42693">
    <property type="entry name" value="ARYLSULFATASE FAMILY MEMBER"/>
    <property type="match status" value="1"/>
</dbReference>
<dbReference type="Proteomes" id="UP000320839">
    <property type="component" value="Chromosome"/>
</dbReference>
<evidence type="ECO:0000256" key="1">
    <source>
        <dbReference type="ARBA" id="ARBA00008779"/>
    </source>
</evidence>
<name>A0A518FLQ4_9PLAN</name>
<dbReference type="InterPro" id="IPR017850">
    <property type="entry name" value="Alkaline_phosphatase_core_sf"/>
</dbReference>
<dbReference type="InterPro" id="IPR000917">
    <property type="entry name" value="Sulfatase_N"/>
</dbReference>
<reference evidence="5 6" key="1">
    <citation type="submission" date="2019-02" db="EMBL/GenBank/DDBJ databases">
        <title>Deep-cultivation of Planctomycetes and their phenomic and genomic characterization uncovers novel biology.</title>
        <authorList>
            <person name="Wiegand S."/>
            <person name="Jogler M."/>
            <person name="Boedeker C."/>
            <person name="Pinto D."/>
            <person name="Vollmers J."/>
            <person name="Rivas-Marin E."/>
            <person name="Kohn T."/>
            <person name="Peeters S.H."/>
            <person name="Heuer A."/>
            <person name="Rast P."/>
            <person name="Oberbeckmann S."/>
            <person name="Bunk B."/>
            <person name="Jeske O."/>
            <person name="Meyerdierks A."/>
            <person name="Storesund J.E."/>
            <person name="Kallscheuer N."/>
            <person name="Luecker S."/>
            <person name="Lage O.M."/>
            <person name="Pohl T."/>
            <person name="Merkel B.J."/>
            <person name="Hornburger P."/>
            <person name="Mueller R.-W."/>
            <person name="Bruemmer F."/>
            <person name="Labrenz M."/>
            <person name="Spormann A.M."/>
            <person name="Op den Camp H."/>
            <person name="Overmann J."/>
            <person name="Amann R."/>
            <person name="Jetten M.S.M."/>
            <person name="Mascher T."/>
            <person name="Medema M.H."/>
            <person name="Devos D.P."/>
            <person name="Kaster A.-K."/>
            <person name="Ovreas L."/>
            <person name="Rohde M."/>
            <person name="Galperin M.Y."/>
            <person name="Jogler C."/>
        </authorList>
    </citation>
    <scope>NUCLEOTIDE SEQUENCE [LARGE SCALE GENOMIC DNA]</scope>
    <source>
        <strain evidence="5 6">Pan153</strain>
    </source>
</reference>
<dbReference type="RefSeq" id="WP_145455222.1">
    <property type="nucleotide sequence ID" value="NZ_CP036317.1"/>
</dbReference>
<evidence type="ECO:0000259" key="4">
    <source>
        <dbReference type="Pfam" id="PF00884"/>
    </source>
</evidence>
<gene>
    <name evidence="5" type="ORF">Pan153_18400</name>
</gene>
<dbReference type="GO" id="GO:0004065">
    <property type="term" value="F:arylsulfatase activity"/>
    <property type="evidence" value="ECO:0007669"/>
    <property type="project" value="UniProtKB-EC"/>
</dbReference>
<dbReference type="Pfam" id="PF00884">
    <property type="entry name" value="Sulfatase"/>
    <property type="match status" value="1"/>
</dbReference>
<keyword evidence="3" id="KW-0732">Signal</keyword>
<dbReference type="EC" id="3.1.6.1" evidence="5"/>
<protein>
    <submittedName>
        <fullName evidence="5">Arylsulfatase</fullName>
        <ecNumber evidence="5">3.1.6.1</ecNumber>
    </submittedName>
</protein>
<proteinExistence type="inferred from homology"/>
<dbReference type="Gene3D" id="3.40.720.10">
    <property type="entry name" value="Alkaline Phosphatase, subunit A"/>
    <property type="match status" value="1"/>
</dbReference>
<feature type="chain" id="PRO_5022231563" evidence="3">
    <location>
        <begin position="26"/>
        <end position="450"/>
    </location>
</feature>
<comment type="similarity">
    <text evidence="1">Belongs to the sulfatase family.</text>
</comment>
<feature type="signal peptide" evidence="3">
    <location>
        <begin position="1"/>
        <end position="25"/>
    </location>
</feature>
<dbReference type="InterPro" id="IPR050738">
    <property type="entry name" value="Sulfatase"/>
</dbReference>
<evidence type="ECO:0000256" key="2">
    <source>
        <dbReference type="ARBA" id="ARBA00022801"/>
    </source>
</evidence>
<dbReference type="PANTHER" id="PTHR42693:SF53">
    <property type="entry name" value="ENDO-4-O-SULFATASE"/>
    <property type="match status" value="1"/>
</dbReference>
<organism evidence="5 6">
    <name type="scientific">Gimesia panareensis</name>
    <dbReference type="NCBI Taxonomy" id="2527978"/>
    <lineage>
        <taxon>Bacteria</taxon>
        <taxon>Pseudomonadati</taxon>
        <taxon>Planctomycetota</taxon>
        <taxon>Planctomycetia</taxon>
        <taxon>Planctomycetales</taxon>
        <taxon>Planctomycetaceae</taxon>
        <taxon>Gimesia</taxon>
    </lineage>
</organism>